<dbReference type="EMBL" id="QBLH01001040">
    <property type="protein sequence ID" value="TGZ53418.1"/>
    <property type="molecule type" value="Genomic_DNA"/>
</dbReference>
<feature type="region of interest" description="Disordered" evidence="1">
    <location>
        <begin position="60"/>
        <end position="84"/>
    </location>
</feature>
<organism evidence="2 3">
    <name type="scientific">Temnothorax longispinosus</name>
    <dbReference type="NCBI Taxonomy" id="300112"/>
    <lineage>
        <taxon>Eukaryota</taxon>
        <taxon>Metazoa</taxon>
        <taxon>Ecdysozoa</taxon>
        <taxon>Arthropoda</taxon>
        <taxon>Hexapoda</taxon>
        <taxon>Insecta</taxon>
        <taxon>Pterygota</taxon>
        <taxon>Neoptera</taxon>
        <taxon>Endopterygota</taxon>
        <taxon>Hymenoptera</taxon>
        <taxon>Apocrita</taxon>
        <taxon>Aculeata</taxon>
        <taxon>Formicoidea</taxon>
        <taxon>Formicidae</taxon>
        <taxon>Myrmicinae</taxon>
        <taxon>Temnothorax</taxon>
    </lineage>
</organism>
<evidence type="ECO:0000313" key="2">
    <source>
        <dbReference type="EMBL" id="TGZ53418.1"/>
    </source>
</evidence>
<proteinExistence type="predicted"/>
<protein>
    <submittedName>
        <fullName evidence="2">Uncharacterized protein</fullName>
    </submittedName>
</protein>
<reference evidence="2 3" key="1">
    <citation type="journal article" date="2019" name="Philos. Trans. R. Soc. Lond., B, Biol. Sci.">
        <title>Ant behaviour and brain gene expression of defending hosts depend on the ecological success of the intruding social parasite.</title>
        <authorList>
            <person name="Kaur R."/>
            <person name="Stoldt M."/>
            <person name="Jongepier E."/>
            <person name="Feldmeyer B."/>
            <person name="Menzel F."/>
            <person name="Bornberg-Bauer E."/>
            <person name="Foitzik S."/>
        </authorList>
    </citation>
    <scope>NUCLEOTIDE SEQUENCE [LARGE SCALE GENOMIC DNA]</scope>
    <source>
        <tissue evidence="2">Whole body</tissue>
    </source>
</reference>
<gene>
    <name evidence="2" type="ORF">DBV15_01507</name>
</gene>
<dbReference type="Proteomes" id="UP000310200">
    <property type="component" value="Unassembled WGS sequence"/>
</dbReference>
<evidence type="ECO:0000313" key="3">
    <source>
        <dbReference type="Proteomes" id="UP000310200"/>
    </source>
</evidence>
<dbReference type="AlphaFoldDB" id="A0A4S2KYY5"/>
<accession>A0A4S2KYY5</accession>
<comment type="caution">
    <text evidence="2">The sequence shown here is derived from an EMBL/GenBank/DDBJ whole genome shotgun (WGS) entry which is preliminary data.</text>
</comment>
<evidence type="ECO:0000256" key="1">
    <source>
        <dbReference type="SAM" id="MobiDB-lite"/>
    </source>
</evidence>
<feature type="compositionally biased region" description="Polar residues" evidence="1">
    <location>
        <begin position="60"/>
        <end position="74"/>
    </location>
</feature>
<sequence>MRAASQEAKNKEAVVNPTGHCPVECYRPLSLQPLCAARVRTLRSQTSLTIRIHGNYAANCDTTEGNSESGSNNGARPHPVASNTRLGEDSIGEVLRGFAINLCAGNRSRESALGDVSNTFSIENALFTFLRYVLTKRKLPRVEEAKESEREWVRSRIDVDLYVTSSQRTLDSDGISDKLVSAKVDGNFTAAAALRRRISDLLWPSASGIGRDLLFPRGTSLLVYLHYRRICPRSRQRGQNATRRDSLR</sequence>
<keyword evidence="3" id="KW-1185">Reference proteome</keyword>
<name>A0A4S2KYY5_9HYME</name>